<dbReference type="OrthoDB" id="5459010at2"/>
<dbReference type="eggNOG" id="ENOG5033HBG">
    <property type="taxonomic scope" value="Bacteria"/>
</dbReference>
<accession>E1JRK9</accession>
<comment type="caution">
    <text evidence="1">The sequence shown here is derived from an EMBL/GenBank/DDBJ whole genome shotgun (WGS) entry which is preliminary data.</text>
</comment>
<dbReference type="AlphaFoldDB" id="E1JRK9"/>
<evidence type="ECO:0000313" key="2">
    <source>
        <dbReference type="Proteomes" id="UP000006250"/>
    </source>
</evidence>
<dbReference type="EMBL" id="AECZ01000001">
    <property type="protein sequence ID" value="EFL53210.1"/>
    <property type="molecule type" value="Genomic_DNA"/>
</dbReference>
<organism evidence="1 2">
    <name type="scientific">Solidesulfovibrio fructosivorans JJ]</name>
    <dbReference type="NCBI Taxonomy" id="596151"/>
    <lineage>
        <taxon>Bacteria</taxon>
        <taxon>Pseudomonadati</taxon>
        <taxon>Thermodesulfobacteriota</taxon>
        <taxon>Desulfovibrionia</taxon>
        <taxon>Desulfovibrionales</taxon>
        <taxon>Desulfovibrionaceae</taxon>
        <taxon>Solidesulfovibrio</taxon>
    </lineage>
</organism>
<dbReference type="STRING" id="596151.DesfrDRAFT_0258"/>
<keyword evidence="2" id="KW-1185">Reference proteome</keyword>
<gene>
    <name evidence="1" type="ORF">DesfrDRAFT_0258</name>
</gene>
<protein>
    <submittedName>
        <fullName evidence="1">Uncharacterized protein</fullName>
    </submittedName>
</protein>
<sequence length="124" mass="13792">MSAVLTPLSGLGCRHYLAGRCLYEEHLNPGLDQGLRCRVLTRLGRTFDDFLVRAEAMGLTEEQAGRAWRNRFPETLAREGSCRDYLPGDTTSFPDCANAAGELCLLALPACPGRCRRFFKRQAP</sequence>
<name>E1JRK9_SOLFR</name>
<dbReference type="RefSeq" id="WP_005990334.1">
    <property type="nucleotide sequence ID" value="NZ_AECZ01000001.1"/>
</dbReference>
<dbReference type="Proteomes" id="UP000006250">
    <property type="component" value="Unassembled WGS sequence"/>
</dbReference>
<reference evidence="1 2" key="1">
    <citation type="submission" date="2010-08" db="EMBL/GenBank/DDBJ databases">
        <title>The draft genome of Desulfovibrio fructosovorans JJ.</title>
        <authorList>
            <consortium name="US DOE Joint Genome Institute (JGI-PGF)"/>
            <person name="Lucas S."/>
            <person name="Copeland A."/>
            <person name="Lapidus A."/>
            <person name="Cheng J.-F."/>
            <person name="Bruce D."/>
            <person name="Goodwin L."/>
            <person name="Pitluck S."/>
            <person name="Land M.L."/>
            <person name="Hauser L."/>
            <person name="Chang Y.-J."/>
            <person name="Jeffries C."/>
            <person name="Wall J.D."/>
            <person name="Stahl D.A."/>
            <person name="Arkin A.P."/>
            <person name="Dehal P."/>
            <person name="Stolyar S.M."/>
            <person name="Hazen T.C."/>
            <person name="Woyke T.J."/>
        </authorList>
    </citation>
    <scope>NUCLEOTIDE SEQUENCE [LARGE SCALE GENOMIC DNA]</scope>
    <source>
        <strain evidence="1 2">JJ</strain>
    </source>
</reference>
<evidence type="ECO:0000313" key="1">
    <source>
        <dbReference type="EMBL" id="EFL53210.1"/>
    </source>
</evidence>
<proteinExistence type="predicted"/>